<name>A0A8H6NIY9_9PEZI</name>
<comment type="caution">
    <text evidence="3">The sequence shown here is derived from an EMBL/GenBank/DDBJ whole genome shotgun (WGS) entry which is preliminary data.</text>
</comment>
<evidence type="ECO:0000313" key="3">
    <source>
        <dbReference type="EMBL" id="KAF6835352.1"/>
    </source>
</evidence>
<gene>
    <name evidence="3" type="ORF">CPLU01_04432</name>
</gene>
<accession>A0A8H6NIY9</accession>
<dbReference type="AlphaFoldDB" id="A0A8H6NIY9"/>
<dbReference type="EMBL" id="WIGO01000041">
    <property type="protein sequence ID" value="KAF6835352.1"/>
    <property type="molecule type" value="Genomic_DNA"/>
</dbReference>
<feature type="compositionally biased region" description="Basic residues" evidence="1">
    <location>
        <begin position="166"/>
        <end position="177"/>
    </location>
</feature>
<proteinExistence type="predicted"/>
<organism evidence="3 4">
    <name type="scientific">Colletotrichum plurivorum</name>
    <dbReference type="NCBI Taxonomy" id="2175906"/>
    <lineage>
        <taxon>Eukaryota</taxon>
        <taxon>Fungi</taxon>
        <taxon>Dikarya</taxon>
        <taxon>Ascomycota</taxon>
        <taxon>Pezizomycotina</taxon>
        <taxon>Sordariomycetes</taxon>
        <taxon>Hypocreomycetidae</taxon>
        <taxon>Glomerellales</taxon>
        <taxon>Glomerellaceae</taxon>
        <taxon>Colletotrichum</taxon>
        <taxon>Colletotrichum orchidearum species complex</taxon>
    </lineage>
</organism>
<evidence type="ECO:0000259" key="2">
    <source>
        <dbReference type="Pfam" id="PF20183"/>
    </source>
</evidence>
<feature type="region of interest" description="Disordered" evidence="1">
    <location>
        <begin position="159"/>
        <end position="185"/>
    </location>
</feature>
<reference evidence="3" key="1">
    <citation type="journal article" date="2020" name="Phytopathology">
        <title>Genome Sequence Resources of Colletotrichum truncatum, C. plurivorum, C. musicola, and C. sojae: Four Species Pathogenic to Soybean (Glycine max).</title>
        <authorList>
            <person name="Rogerio F."/>
            <person name="Boufleur T.R."/>
            <person name="Ciampi-Guillardi M."/>
            <person name="Sukno S.A."/>
            <person name="Thon M.R."/>
            <person name="Massola Junior N.S."/>
            <person name="Baroncelli R."/>
        </authorList>
    </citation>
    <scope>NUCLEOTIDE SEQUENCE</scope>
    <source>
        <strain evidence="3">LFN00145</strain>
    </source>
</reference>
<sequence length="528" mass="61084">MNRRPEWRSLPKEIRHLILELLPSTGRGWSAHAQVCQEWQGVLERENFRQLDLRALCLDNMDRFVTPRVRPLIKHIWLDLEVRQHACVRCPVPEGRFGSYTTAENNTSVAMMIKRLFSILSQWTPEDAPNGLTLELSVTSPTDNQHYFRNLYFGCGSHTDDTPDPHRRRKPNPHTHLRPQIPQDWYHDPKHDWVDGRQVSPPRLQELNQLFRAVSPRFEDGLPTVHAINELVIRRQTRRQFEPWSLGRIMKDLPRLERLVYEPWRGSRNRFSLIADTQYIMLLLDCDFFPSTTKKISLFEDYNPEYTGDITETRANNSRSISAPALPLPTCSLAQAFVQRSRRLEQLSVAFMIEAGDFFQAWESKWIWENLTKLALTSSKLDSNSKPTHVAALLRSAATAALSMPKLQNMVIWNGKRDEACKFQYSIEKSSENGRPAATITWKGTWNFILDPEGDVVRDWDAVAAKTDCEHLHIQTEPRITAVVNSHAHAIRLLGLPTEVIDPSSLWQIEKEMETSWRKQQETGSEDP</sequence>
<evidence type="ECO:0000313" key="4">
    <source>
        <dbReference type="Proteomes" id="UP000654918"/>
    </source>
</evidence>
<keyword evidence="4" id="KW-1185">Reference proteome</keyword>
<evidence type="ECO:0000256" key="1">
    <source>
        <dbReference type="SAM" id="MobiDB-lite"/>
    </source>
</evidence>
<dbReference type="Pfam" id="PF20183">
    <property type="entry name" value="DUF6546"/>
    <property type="match status" value="1"/>
</dbReference>
<dbReference type="Proteomes" id="UP000654918">
    <property type="component" value="Unassembled WGS sequence"/>
</dbReference>
<protein>
    <recommendedName>
        <fullName evidence="2">DUF6546 domain-containing protein</fullName>
    </recommendedName>
</protein>
<feature type="domain" description="DUF6546" evidence="2">
    <location>
        <begin position="289"/>
        <end position="502"/>
    </location>
</feature>
<dbReference type="InterPro" id="IPR046676">
    <property type="entry name" value="DUF6546"/>
</dbReference>